<keyword evidence="2" id="KW-0418">Kinase</keyword>
<protein>
    <submittedName>
        <fullName evidence="2">Gluconate kinase</fullName>
    </submittedName>
</protein>
<reference evidence="3" key="1">
    <citation type="submission" date="2015-01" db="EMBL/GenBank/DDBJ databases">
        <title>Draft genome sequence of Rhodococcus pyridinivorans strain KG-16, a hydrocarbon-degrading bacterium.</title>
        <authorList>
            <person name="Aggarwal R.K."/>
            <person name="Dawar C."/>
        </authorList>
    </citation>
    <scope>NUCLEOTIDE SEQUENCE [LARGE SCALE GENOMIC DNA]</scope>
    <source>
        <strain evidence="3">KG-16</strain>
    </source>
</reference>
<organism evidence="2 3">
    <name type="scientific">Rhodococcus pyridinivorans KG-16</name>
    <dbReference type="NCBI Taxonomy" id="1441730"/>
    <lineage>
        <taxon>Bacteria</taxon>
        <taxon>Bacillati</taxon>
        <taxon>Actinomycetota</taxon>
        <taxon>Actinomycetes</taxon>
        <taxon>Mycobacteriales</taxon>
        <taxon>Nocardiaceae</taxon>
        <taxon>Rhodococcus</taxon>
    </lineage>
</organism>
<evidence type="ECO:0000313" key="3">
    <source>
        <dbReference type="Proteomes" id="UP000053060"/>
    </source>
</evidence>
<dbReference type="Proteomes" id="UP000053060">
    <property type="component" value="Unassembled WGS sequence"/>
</dbReference>
<proteinExistence type="predicted"/>
<evidence type="ECO:0000313" key="2">
    <source>
        <dbReference type="EMBL" id="KSZ58467.1"/>
    </source>
</evidence>
<dbReference type="AlphaFoldDB" id="A0A0V9UKD4"/>
<dbReference type="SUPFAM" id="SSF52540">
    <property type="entry name" value="P-loop containing nucleoside triphosphate hydrolases"/>
    <property type="match status" value="1"/>
</dbReference>
<dbReference type="GO" id="GO:0016301">
    <property type="term" value="F:kinase activity"/>
    <property type="evidence" value="ECO:0007669"/>
    <property type="project" value="UniProtKB-KW"/>
</dbReference>
<dbReference type="InterPro" id="IPR027417">
    <property type="entry name" value="P-loop_NTPase"/>
</dbReference>
<dbReference type="InterPro" id="IPR052732">
    <property type="entry name" value="Cell-binding_unc_protein"/>
</dbReference>
<reference evidence="2 3" key="2">
    <citation type="journal article" date="2016" name="Genome Announc.">
        <title>Draft Genome Sequence of a Versatile Hydrocarbon-Degrading Bacterium, Rhodococcus pyridinivorans Strain KG-16, Collected from Oil Fields in India.</title>
        <authorList>
            <person name="Aggarwal R.K."/>
            <person name="Dawar C."/>
            <person name="Phanindranath R."/>
            <person name="Mutnuri L."/>
            <person name="Dayal A.M."/>
        </authorList>
    </citation>
    <scope>NUCLEOTIDE SEQUENCE [LARGE SCALE GENOMIC DNA]</scope>
    <source>
        <strain evidence="2 3">KG-16</strain>
    </source>
</reference>
<comment type="caution">
    <text evidence="2">The sequence shown here is derived from an EMBL/GenBank/DDBJ whole genome shotgun (WGS) entry which is preliminary data.</text>
</comment>
<dbReference type="PANTHER" id="PTHR43883">
    <property type="entry name" value="SLR0207 PROTEIN"/>
    <property type="match status" value="1"/>
</dbReference>
<dbReference type="PATRIC" id="fig|1441730.3.peg.2335"/>
<dbReference type="PANTHER" id="PTHR43883:SF1">
    <property type="entry name" value="GLUCONOKINASE"/>
    <property type="match status" value="1"/>
</dbReference>
<name>A0A0V9UKD4_9NOCA</name>
<dbReference type="SUPFAM" id="SSF56112">
    <property type="entry name" value="Protein kinase-like (PK-like)"/>
    <property type="match status" value="1"/>
</dbReference>
<feature type="region of interest" description="Disordered" evidence="1">
    <location>
        <begin position="1"/>
        <end position="22"/>
    </location>
</feature>
<dbReference type="Pfam" id="PF13671">
    <property type="entry name" value="AAA_33"/>
    <property type="match status" value="1"/>
</dbReference>
<sequence length="503" mass="54599">MGAADDREGAVTTGAGPEGVGYAGVRETHSSVVFFVGDRVHKLKKPLDLGFLDNRTREARERICHREVELNRRLAPDVYLGVADVHGPDGQLCEHLVEMVRLPDDRRLAAAVRRGEDVSAVIDEVARQVADLHASSPHGPEIDRCASADFVAELWDLSLDHLGRLEVGADRSGALARIRESVHRYLAGRTVLFDERIAAGRAVDGHGDLLADDIFSLDDGPRIIDCLEFDDELRYGDAVLDLAFLAMDLERLGAEPAARRLLEQYGEVSGDHPPSSLVHHYIAYRALVRAKVTALRYEQGDAAARETATGFVELLEGHLDRGRVRMVLVGGVSATGKTTLSRTVGAYLGADVLRSDVVRKELAGLQPTDRTGDGTDAGLYAPAHSEATYGELLRRAETALARGRSVVLDATWLSSGQRDAARKVADGAAVDVIEIECRADKGILLQRMVSRSKRGDDASDATPAVLERQLRRRDPWPEAVAIDTGVETVDAARLESMLGPAPW</sequence>
<dbReference type="InterPro" id="IPR011009">
    <property type="entry name" value="Kinase-like_dom_sf"/>
</dbReference>
<dbReference type="EMBL" id="AZXY01000005">
    <property type="protein sequence ID" value="KSZ58467.1"/>
    <property type="molecule type" value="Genomic_DNA"/>
</dbReference>
<dbReference type="RefSeq" id="WP_060651939.1">
    <property type="nucleotide sequence ID" value="NZ_AZXY01000005.1"/>
</dbReference>
<accession>A0A0V9UKD4</accession>
<gene>
    <name evidence="2" type="ORF">Z045_11225</name>
</gene>
<dbReference type="Gene3D" id="3.40.50.300">
    <property type="entry name" value="P-loop containing nucleotide triphosphate hydrolases"/>
    <property type="match status" value="1"/>
</dbReference>
<evidence type="ECO:0000256" key="1">
    <source>
        <dbReference type="SAM" id="MobiDB-lite"/>
    </source>
</evidence>
<keyword evidence="2" id="KW-0808">Transferase</keyword>